<dbReference type="Proteomes" id="UP000053789">
    <property type="component" value="Unassembled WGS sequence"/>
</dbReference>
<accession>A0A0D2HN83</accession>
<dbReference type="Pfam" id="PF23670">
    <property type="entry name" value="PIGBOS1"/>
    <property type="match status" value="1"/>
</dbReference>
<feature type="region of interest" description="Disordered" evidence="1">
    <location>
        <begin position="54"/>
        <end position="80"/>
    </location>
</feature>
<dbReference type="GeneID" id="27697764"/>
<dbReference type="OrthoDB" id="4156743at2759"/>
<gene>
    <name evidence="3" type="ORF">Z519_04836</name>
</gene>
<evidence type="ECO:0000256" key="1">
    <source>
        <dbReference type="SAM" id="MobiDB-lite"/>
    </source>
</evidence>
<dbReference type="InterPro" id="IPR057394">
    <property type="entry name" value="PIGBOS1"/>
</dbReference>
<organism evidence="3 4">
    <name type="scientific">Cladophialophora bantiana (strain ATCC 10958 / CBS 173.52 / CDC B-1940 / NIH 8579)</name>
    <name type="common">Xylohypha bantiana</name>
    <dbReference type="NCBI Taxonomy" id="1442370"/>
    <lineage>
        <taxon>Eukaryota</taxon>
        <taxon>Fungi</taxon>
        <taxon>Dikarya</taxon>
        <taxon>Ascomycota</taxon>
        <taxon>Pezizomycotina</taxon>
        <taxon>Eurotiomycetes</taxon>
        <taxon>Chaetothyriomycetidae</taxon>
        <taxon>Chaetothyriales</taxon>
        <taxon>Herpotrichiellaceae</taxon>
        <taxon>Cladophialophora</taxon>
    </lineage>
</organism>
<evidence type="ECO:0000313" key="3">
    <source>
        <dbReference type="EMBL" id="KIW94858.1"/>
    </source>
</evidence>
<keyword evidence="2" id="KW-0472">Membrane</keyword>
<feature type="compositionally biased region" description="Polar residues" evidence="1">
    <location>
        <begin position="56"/>
        <end position="65"/>
    </location>
</feature>
<sequence>MSYRIAGWALVIGFGVLNGYMTFKPAFEARELEKLKEEERAASELGPNMIEIHAQASDNTISSDRSTLKHVRMSDKATPR</sequence>
<dbReference type="HOGENOM" id="CLU_199209_0_0_1"/>
<evidence type="ECO:0000313" key="4">
    <source>
        <dbReference type="Proteomes" id="UP000053789"/>
    </source>
</evidence>
<dbReference type="EMBL" id="KN846985">
    <property type="protein sequence ID" value="KIW94858.1"/>
    <property type="molecule type" value="Genomic_DNA"/>
</dbReference>
<keyword evidence="2" id="KW-0812">Transmembrane</keyword>
<proteinExistence type="predicted"/>
<evidence type="ECO:0000256" key="2">
    <source>
        <dbReference type="SAM" id="Phobius"/>
    </source>
</evidence>
<protein>
    <submittedName>
        <fullName evidence="3">Uncharacterized protein</fullName>
    </submittedName>
</protein>
<dbReference type="VEuPathDB" id="FungiDB:Z519_04836"/>
<dbReference type="RefSeq" id="XP_016621527.1">
    <property type="nucleotide sequence ID" value="XM_016762580.1"/>
</dbReference>
<keyword evidence="2" id="KW-1133">Transmembrane helix</keyword>
<dbReference type="AlphaFoldDB" id="A0A0D2HN83"/>
<feature type="transmembrane region" description="Helical" evidence="2">
    <location>
        <begin position="6"/>
        <end position="23"/>
    </location>
</feature>
<keyword evidence="4" id="KW-1185">Reference proteome</keyword>
<name>A0A0D2HN83_CLAB1</name>
<reference evidence="3" key="1">
    <citation type="submission" date="2015-01" db="EMBL/GenBank/DDBJ databases">
        <title>The Genome Sequence of Cladophialophora bantiana CBS 173.52.</title>
        <authorList>
            <consortium name="The Broad Institute Genomics Platform"/>
            <person name="Cuomo C."/>
            <person name="de Hoog S."/>
            <person name="Gorbushina A."/>
            <person name="Stielow B."/>
            <person name="Teixiera M."/>
            <person name="Abouelleil A."/>
            <person name="Chapman S.B."/>
            <person name="Priest M."/>
            <person name="Young S.K."/>
            <person name="Wortman J."/>
            <person name="Nusbaum C."/>
            <person name="Birren B."/>
        </authorList>
    </citation>
    <scope>NUCLEOTIDE SEQUENCE [LARGE SCALE GENOMIC DNA]</scope>
    <source>
        <strain evidence="3">CBS 173.52</strain>
    </source>
</reference>